<evidence type="ECO:0000256" key="3">
    <source>
        <dbReference type="ARBA" id="ARBA00023163"/>
    </source>
</evidence>
<dbReference type="SUPFAM" id="SSF46689">
    <property type="entry name" value="Homeodomain-like"/>
    <property type="match status" value="1"/>
</dbReference>
<dbReference type="InterPro" id="IPR018062">
    <property type="entry name" value="HTH_AraC-typ_CS"/>
</dbReference>
<keyword evidence="6" id="KW-1185">Reference proteome</keyword>
<feature type="domain" description="HTH araC/xylS-type" evidence="4">
    <location>
        <begin position="155"/>
        <end position="256"/>
    </location>
</feature>
<dbReference type="InterPro" id="IPR018060">
    <property type="entry name" value="HTH_AraC"/>
</dbReference>
<dbReference type="RefSeq" id="WP_371942824.1">
    <property type="nucleotide sequence ID" value="NZ_JAXCEH010000013.1"/>
</dbReference>
<proteinExistence type="predicted"/>
<keyword evidence="2" id="KW-0238">DNA-binding</keyword>
<evidence type="ECO:0000313" key="6">
    <source>
        <dbReference type="Proteomes" id="UP001569904"/>
    </source>
</evidence>
<gene>
    <name evidence="5" type="ORF">SM436_20720</name>
</gene>
<dbReference type="EMBL" id="JAXCEH010000013">
    <property type="protein sequence ID" value="MFA1556119.1"/>
    <property type="molecule type" value="Genomic_DNA"/>
</dbReference>
<dbReference type="InterPro" id="IPR050204">
    <property type="entry name" value="AraC_XylS_family_regulators"/>
</dbReference>
<dbReference type="Gene3D" id="1.10.10.60">
    <property type="entry name" value="Homeodomain-like"/>
    <property type="match status" value="1"/>
</dbReference>
<evidence type="ECO:0000313" key="5">
    <source>
        <dbReference type="EMBL" id="MFA1556119.1"/>
    </source>
</evidence>
<reference evidence="5 6" key="1">
    <citation type="submission" date="2023-11" db="EMBL/GenBank/DDBJ databases">
        <title>Actinomadura monticuli sp. nov., isolated from volcanic ash.</title>
        <authorList>
            <person name="Lee S.D."/>
            <person name="Yang H."/>
            <person name="Kim I.S."/>
        </authorList>
    </citation>
    <scope>NUCLEOTIDE SEQUENCE [LARGE SCALE GENOMIC DNA]</scope>
    <source>
        <strain evidence="5 6">DSM 45346</strain>
    </source>
</reference>
<name>A0ABV4QZX2_9ACTN</name>
<organism evidence="5 6">
    <name type="scientific">Actinomadura chokoriensis</name>
    <dbReference type="NCBI Taxonomy" id="454156"/>
    <lineage>
        <taxon>Bacteria</taxon>
        <taxon>Bacillati</taxon>
        <taxon>Actinomycetota</taxon>
        <taxon>Actinomycetes</taxon>
        <taxon>Streptosporangiales</taxon>
        <taxon>Thermomonosporaceae</taxon>
        <taxon>Actinomadura</taxon>
    </lineage>
</organism>
<evidence type="ECO:0000256" key="1">
    <source>
        <dbReference type="ARBA" id="ARBA00023015"/>
    </source>
</evidence>
<dbReference type="PANTHER" id="PTHR46796:SF15">
    <property type="entry name" value="BLL1074 PROTEIN"/>
    <property type="match status" value="1"/>
</dbReference>
<protein>
    <submittedName>
        <fullName evidence="5">Helix-turn-helix domain-containing protein</fullName>
    </submittedName>
</protein>
<accession>A0ABV4QZX2</accession>
<sequence>MSEYVWRRAAPVLRGLVSGYSGYRWSGAPGLHHGLPSTHLTVVICLSGTLDLVGRRPASFVSAAGGLHDGPVVMSHHGWQHGLQLDVTWRGARDLLGLPAGELADDVVDLTDLLGDRAGELVERLAAAPTWRHRFRLLDTTLSGLVDDGRGAPPAEVVQAWRRLTETAGNLRIGALAQELGWSRRHLNSRFQREIGLPPKAAARVIRFDRARRLLRSAHRPSLVDVAVQCGYVDQAHLARDFRALGDLTATQWLAEFPSVQDVDAAREDDGSRDAGQRY</sequence>
<dbReference type="SMART" id="SM00342">
    <property type="entry name" value="HTH_ARAC"/>
    <property type="match status" value="1"/>
</dbReference>
<dbReference type="PROSITE" id="PS00041">
    <property type="entry name" value="HTH_ARAC_FAMILY_1"/>
    <property type="match status" value="1"/>
</dbReference>
<dbReference type="Pfam" id="PF12833">
    <property type="entry name" value="HTH_18"/>
    <property type="match status" value="1"/>
</dbReference>
<dbReference type="InterPro" id="IPR009057">
    <property type="entry name" value="Homeodomain-like_sf"/>
</dbReference>
<dbReference type="PROSITE" id="PS01124">
    <property type="entry name" value="HTH_ARAC_FAMILY_2"/>
    <property type="match status" value="1"/>
</dbReference>
<evidence type="ECO:0000259" key="4">
    <source>
        <dbReference type="PROSITE" id="PS01124"/>
    </source>
</evidence>
<dbReference type="PANTHER" id="PTHR46796">
    <property type="entry name" value="HTH-TYPE TRANSCRIPTIONAL ACTIVATOR RHAS-RELATED"/>
    <property type="match status" value="1"/>
</dbReference>
<evidence type="ECO:0000256" key="2">
    <source>
        <dbReference type="ARBA" id="ARBA00023125"/>
    </source>
</evidence>
<keyword evidence="3" id="KW-0804">Transcription</keyword>
<dbReference type="Proteomes" id="UP001569904">
    <property type="component" value="Unassembled WGS sequence"/>
</dbReference>
<comment type="caution">
    <text evidence="5">The sequence shown here is derived from an EMBL/GenBank/DDBJ whole genome shotgun (WGS) entry which is preliminary data.</text>
</comment>
<keyword evidence="1" id="KW-0805">Transcription regulation</keyword>